<name>A0A645F425_9ZZZZ</name>
<organism evidence="1">
    <name type="scientific">bioreactor metagenome</name>
    <dbReference type="NCBI Taxonomy" id="1076179"/>
    <lineage>
        <taxon>unclassified sequences</taxon>
        <taxon>metagenomes</taxon>
        <taxon>ecological metagenomes</taxon>
    </lineage>
</organism>
<evidence type="ECO:0000313" key="1">
    <source>
        <dbReference type="EMBL" id="MPN08282.1"/>
    </source>
</evidence>
<dbReference type="AlphaFoldDB" id="A0A645F425"/>
<dbReference type="GO" id="GO:0003677">
    <property type="term" value="F:DNA binding"/>
    <property type="evidence" value="ECO:0007669"/>
    <property type="project" value="InterPro"/>
</dbReference>
<dbReference type="InterPro" id="IPR011010">
    <property type="entry name" value="DNA_brk_join_enz"/>
</dbReference>
<gene>
    <name evidence="1" type="ORF">SDC9_155564</name>
</gene>
<dbReference type="SUPFAM" id="SSF56349">
    <property type="entry name" value="DNA breaking-rejoining enzymes"/>
    <property type="match status" value="1"/>
</dbReference>
<protein>
    <recommendedName>
        <fullName evidence="2">Tyr recombinase domain-containing protein</fullName>
    </recommendedName>
</protein>
<proteinExistence type="predicted"/>
<sequence length="166" mass="17976">MTDSGESIPLPVDTDTILAVLNHEDPAIALATSIVVFHGLTSGQVRSIQLTDIVDGKLALPDGRIIPLADPVRARLTVWLDHRAATWPNTLNPHLFVSLLTAGRLSPPGHQFPWHKAGISAQALRNDRIIQEIQATGGDARRIADLFGIGVESATRYTRTLDPDLL</sequence>
<accession>A0A645F425</accession>
<comment type="caution">
    <text evidence="1">The sequence shown here is derived from an EMBL/GenBank/DDBJ whole genome shotgun (WGS) entry which is preliminary data.</text>
</comment>
<dbReference type="EMBL" id="VSSQ01054310">
    <property type="protein sequence ID" value="MPN08282.1"/>
    <property type="molecule type" value="Genomic_DNA"/>
</dbReference>
<evidence type="ECO:0008006" key="2">
    <source>
        <dbReference type="Google" id="ProtNLM"/>
    </source>
</evidence>
<reference evidence="1" key="1">
    <citation type="submission" date="2019-08" db="EMBL/GenBank/DDBJ databases">
        <authorList>
            <person name="Kucharzyk K."/>
            <person name="Murdoch R.W."/>
            <person name="Higgins S."/>
            <person name="Loffler F."/>
        </authorList>
    </citation>
    <scope>NUCLEOTIDE SEQUENCE</scope>
</reference>